<dbReference type="HOGENOM" id="CLU_061983_1_0_7"/>
<dbReference type="InterPro" id="IPR029063">
    <property type="entry name" value="SAM-dependent_MTases_sf"/>
</dbReference>
<dbReference type="PANTHER" id="PTHR47739">
    <property type="entry name" value="TRNA1(VAL) (ADENINE(37)-N6)-METHYLTRANSFERASE"/>
    <property type="match status" value="1"/>
</dbReference>
<evidence type="ECO:0000313" key="4">
    <source>
        <dbReference type="EMBL" id="CCO22966.1"/>
    </source>
</evidence>
<sequence>MYGEARKYFPRGLEQPETGFRFSTDSLLISSFVSVPSKGRILDLGTGSGVIPLGIMLRNKGKALSITGIDLNPEMVAAAENNVAKLGFADQIKILQGDVCTPDFAPAESYDLVVSNPPYRTEGRGCACPDMEKNKARFEVEADLNAFSATAARMVRNRGRVCFVFLAERLAGLVNSLIAHKLEPKRMKLVHGRINAPAKVVLVEAVKNGKPGLVLEPPVILFDESGDVAVDSVEYCSFIAK</sequence>
<protein>
    <submittedName>
        <fullName evidence="4">Methyltransferase type 11</fullName>
    </submittedName>
</protein>
<dbReference type="OrthoDB" id="5489421at2"/>
<dbReference type="InterPro" id="IPR002052">
    <property type="entry name" value="DNA_methylase_N6_adenine_CS"/>
</dbReference>
<dbReference type="PROSITE" id="PS00092">
    <property type="entry name" value="N6_MTASE"/>
    <property type="match status" value="1"/>
</dbReference>
<accession>L0RBP5</accession>
<evidence type="ECO:0000259" key="3">
    <source>
        <dbReference type="Pfam" id="PF05175"/>
    </source>
</evidence>
<dbReference type="GO" id="GO:0008757">
    <property type="term" value="F:S-adenosylmethionine-dependent methyltransferase activity"/>
    <property type="evidence" value="ECO:0007669"/>
    <property type="project" value="UniProtKB-ARBA"/>
</dbReference>
<dbReference type="eggNOG" id="COG4123">
    <property type="taxonomic scope" value="Bacteria"/>
</dbReference>
<dbReference type="Pfam" id="PF05175">
    <property type="entry name" value="MTS"/>
    <property type="match status" value="1"/>
</dbReference>
<dbReference type="InterPro" id="IPR007848">
    <property type="entry name" value="Small_mtfrase_dom"/>
</dbReference>
<keyword evidence="5" id="KW-1185">Reference proteome</keyword>
<keyword evidence="1 4" id="KW-0489">Methyltransferase</keyword>
<reference evidence="4 5" key="1">
    <citation type="submission" date="2012-10" db="EMBL/GenBank/DDBJ databases">
        <authorList>
            <person name="Genoscope - CEA"/>
        </authorList>
    </citation>
    <scope>NUCLEOTIDE SEQUENCE [LARGE SCALE GENOMIC DNA]</scope>
    <source>
        <strain evidence="5">AM13 / DSM 14728</strain>
    </source>
</reference>
<dbReference type="GO" id="GO:0003676">
    <property type="term" value="F:nucleic acid binding"/>
    <property type="evidence" value="ECO:0007669"/>
    <property type="project" value="InterPro"/>
</dbReference>
<proteinExistence type="predicted"/>
<dbReference type="InterPro" id="IPR050210">
    <property type="entry name" value="tRNA_Adenine-N(6)_MTase"/>
</dbReference>
<dbReference type="Proteomes" id="UP000010808">
    <property type="component" value="Chromosome"/>
</dbReference>
<evidence type="ECO:0000313" key="5">
    <source>
        <dbReference type="Proteomes" id="UP000010808"/>
    </source>
</evidence>
<organism evidence="4 5">
    <name type="scientific">Maridesulfovibrio hydrothermalis AM13 = DSM 14728</name>
    <dbReference type="NCBI Taxonomy" id="1121451"/>
    <lineage>
        <taxon>Bacteria</taxon>
        <taxon>Pseudomonadati</taxon>
        <taxon>Thermodesulfobacteriota</taxon>
        <taxon>Desulfovibrionia</taxon>
        <taxon>Desulfovibrionales</taxon>
        <taxon>Desulfovibrionaceae</taxon>
        <taxon>Maridesulfovibrio</taxon>
    </lineage>
</organism>
<feature type="domain" description="Methyltransferase small" evidence="3">
    <location>
        <begin position="27"/>
        <end position="123"/>
    </location>
</feature>
<dbReference type="KEGG" id="dhy:DESAM_20679"/>
<gene>
    <name evidence="4" type="ORF">DESAM_20679</name>
</gene>
<dbReference type="EMBL" id="FO203522">
    <property type="protein sequence ID" value="CCO22966.1"/>
    <property type="molecule type" value="Genomic_DNA"/>
</dbReference>
<dbReference type="STRING" id="1121451.DESAM_20679"/>
<keyword evidence="2" id="KW-0949">S-adenosyl-L-methionine</keyword>
<dbReference type="GO" id="GO:0032259">
    <property type="term" value="P:methylation"/>
    <property type="evidence" value="ECO:0007669"/>
    <property type="project" value="UniProtKB-KW"/>
</dbReference>
<dbReference type="CDD" id="cd02440">
    <property type="entry name" value="AdoMet_MTases"/>
    <property type="match status" value="1"/>
</dbReference>
<dbReference type="AlphaFoldDB" id="L0RBP5"/>
<dbReference type="GO" id="GO:0008170">
    <property type="term" value="F:N-methyltransferase activity"/>
    <property type="evidence" value="ECO:0007669"/>
    <property type="project" value="UniProtKB-ARBA"/>
</dbReference>
<dbReference type="RefSeq" id="WP_015335571.1">
    <property type="nucleotide sequence ID" value="NC_020055.1"/>
</dbReference>
<keyword evidence="4" id="KW-0808">Transferase</keyword>
<name>L0RBP5_9BACT</name>
<evidence type="ECO:0000256" key="1">
    <source>
        <dbReference type="ARBA" id="ARBA00022603"/>
    </source>
</evidence>
<dbReference type="PANTHER" id="PTHR47739:SF1">
    <property type="entry name" value="TRNA1(VAL) (ADENINE(37)-N6)-METHYLTRANSFERASE"/>
    <property type="match status" value="1"/>
</dbReference>
<dbReference type="SUPFAM" id="SSF53335">
    <property type="entry name" value="S-adenosyl-L-methionine-dependent methyltransferases"/>
    <property type="match status" value="1"/>
</dbReference>
<evidence type="ECO:0000256" key="2">
    <source>
        <dbReference type="ARBA" id="ARBA00022691"/>
    </source>
</evidence>
<dbReference type="PATRIC" id="fig|1121451.3.peg.937"/>
<dbReference type="Gene3D" id="3.40.50.150">
    <property type="entry name" value="Vaccinia Virus protein VP39"/>
    <property type="match status" value="1"/>
</dbReference>